<evidence type="ECO:0000313" key="8">
    <source>
        <dbReference type="EMBL" id="KAL1505871.1"/>
    </source>
</evidence>
<reference evidence="8 9" key="1">
    <citation type="submission" date="2024-05" db="EMBL/GenBank/DDBJ databases">
        <title>Genetic variation in Jamaican populations of the coffee berry borer (Hypothenemus hampei).</title>
        <authorList>
            <person name="Errbii M."/>
            <person name="Myrie A."/>
        </authorList>
    </citation>
    <scope>NUCLEOTIDE SEQUENCE [LARGE SCALE GENOMIC DNA]</scope>
    <source>
        <strain evidence="8">JA-Hopewell-2020-01-JO</strain>
        <tissue evidence="8">Whole body</tissue>
    </source>
</reference>
<dbReference type="PANTHER" id="PTHR13343">
    <property type="entry name" value="CREG1 PROTEIN"/>
    <property type="match status" value="1"/>
</dbReference>
<evidence type="ECO:0000313" key="9">
    <source>
        <dbReference type="Proteomes" id="UP001566132"/>
    </source>
</evidence>
<comment type="subcellular location">
    <subcellularLocation>
        <location evidence="1">Secreted</location>
    </subcellularLocation>
</comment>
<sequence>MYFQMLKLLLIALTLFLSILLRAECRIIEITAVMDTTQPPSFDKYAKMARYIIHNSQWISVATISTQNNINGQPFVSLKSFSDGPMDNSTGIPYLYMTDQDMSAQDLLKNNHVTVMATLAQSGYCKDKNYDPQDPRCPKVMLTGQYLKLDQSSWEYDFGQKSLFARHPQMKKWPKAHGFYVAKIDIQQVLVLDYFGGVKHVDVEDYFKVKLSDIADLKFYDFMFI</sequence>
<dbReference type="PANTHER" id="PTHR13343:SF17">
    <property type="entry name" value="CELLULAR REPRESSOR OF E1A-STIMULATED GENES, ISOFORM A"/>
    <property type="match status" value="1"/>
</dbReference>
<dbReference type="SUPFAM" id="SSF50475">
    <property type="entry name" value="FMN-binding split barrel"/>
    <property type="match status" value="1"/>
</dbReference>
<dbReference type="GO" id="GO:0012505">
    <property type="term" value="C:endomembrane system"/>
    <property type="evidence" value="ECO:0007669"/>
    <property type="project" value="UniProtKB-ARBA"/>
</dbReference>
<dbReference type="Pfam" id="PF13883">
    <property type="entry name" value="CREG_beta-barrel"/>
    <property type="match status" value="1"/>
</dbReference>
<dbReference type="EMBL" id="JBDJPC010000004">
    <property type="protein sequence ID" value="KAL1505871.1"/>
    <property type="molecule type" value="Genomic_DNA"/>
</dbReference>
<accession>A0ABD1EXV3</accession>
<gene>
    <name evidence="8" type="ORF">ABEB36_005329</name>
</gene>
<dbReference type="Gene3D" id="2.30.110.10">
    <property type="entry name" value="Electron Transport, Fmn-binding Protein, Chain A"/>
    <property type="match status" value="1"/>
</dbReference>
<comment type="similarity">
    <text evidence="2">Belongs to the CREG family.</text>
</comment>
<feature type="domain" description="CREG-like beta-barrel" evidence="7">
    <location>
        <begin position="41"/>
        <end position="208"/>
    </location>
</feature>
<dbReference type="GO" id="GO:0005737">
    <property type="term" value="C:cytoplasm"/>
    <property type="evidence" value="ECO:0007669"/>
    <property type="project" value="UniProtKB-ARBA"/>
</dbReference>
<comment type="caution">
    <text evidence="8">The sequence shown here is derived from an EMBL/GenBank/DDBJ whole genome shotgun (WGS) entry which is preliminary data.</text>
</comment>
<evidence type="ECO:0000256" key="3">
    <source>
        <dbReference type="ARBA" id="ARBA00022525"/>
    </source>
</evidence>
<evidence type="ECO:0000256" key="1">
    <source>
        <dbReference type="ARBA" id="ARBA00004613"/>
    </source>
</evidence>
<keyword evidence="9" id="KW-1185">Reference proteome</keyword>
<proteinExistence type="inferred from homology"/>
<evidence type="ECO:0000256" key="5">
    <source>
        <dbReference type="ARBA" id="ARBA00023180"/>
    </source>
</evidence>
<dbReference type="GO" id="GO:0005576">
    <property type="term" value="C:extracellular region"/>
    <property type="evidence" value="ECO:0007669"/>
    <property type="project" value="UniProtKB-SubCell"/>
</dbReference>
<dbReference type="AlphaFoldDB" id="A0ABD1EXV3"/>
<dbReference type="InterPro" id="IPR055343">
    <property type="entry name" value="CREG_beta-barrel"/>
</dbReference>
<dbReference type="FunFam" id="2.30.110.10:FF:000004">
    <property type="entry name" value="Cellular repressor of E1A-stimulated genes 1"/>
    <property type="match status" value="1"/>
</dbReference>
<keyword evidence="4 6" id="KW-0732">Signal</keyword>
<protein>
    <recommendedName>
        <fullName evidence="7">CREG-like beta-barrel domain-containing protein</fullName>
    </recommendedName>
</protein>
<evidence type="ECO:0000256" key="2">
    <source>
        <dbReference type="ARBA" id="ARBA00009230"/>
    </source>
</evidence>
<dbReference type="InterPro" id="IPR012349">
    <property type="entry name" value="Split_barrel_FMN-bd"/>
</dbReference>
<feature type="chain" id="PRO_5044861513" description="CREG-like beta-barrel domain-containing protein" evidence="6">
    <location>
        <begin position="26"/>
        <end position="225"/>
    </location>
</feature>
<organism evidence="8 9">
    <name type="scientific">Hypothenemus hampei</name>
    <name type="common">Coffee berry borer</name>
    <dbReference type="NCBI Taxonomy" id="57062"/>
    <lineage>
        <taxon>Eukaryota</taxon>
        <taxon>Metazoa</taxon>
        <taxon>Ecdysozoa</taxon>
        <taxon>Arthropoda</taxon>
        <taxon>Hexapoda</taxon>
        <taxon>Insecta</taxon>
        <taxon>Pterygota</taxon>
        <taxon>Neoptera</taxon>
        <taxon>Endopterygota</taxon>
        <taxon>Coleoptera</taxon>
        <taxon>Polyphaga</taxon>
        <taxon>Cucujiformia</taxon>
        <taxon>Curculionidae</taxon>
        <taxon>Scolytinae</taxon>
        <taxon>Hypothenemus</taxon>
    </lineage>
</organism>
<name>A0ABD1EXV3_HYPHA</name>
<evidence type="ECO:0000256" key="4">
    <source>
        <dbReference type="ARBA" id="ARBA00022729"/>
    </source>
</evidence>
<dbReference type="Proteomes" id="UP001566132">
    <property type="component" value="Unassembled WGS sequence"/>
</dbReference>
<evidence type="ECO:0000259" key="7">
    <source>
        <dbReference type="Pfam" id="PF13883"/>
    </source>
</evidence>
<keyword evidence="5" id="KW-0325">Glycoprotein</keyword>
<evidence type="ECO:0000256" key="6">
    <source>
        <dbReference type="SAM" id="SignalP"/>
    </source>
</evidence>
<feature type="signal peptide" evidence="6">
    <location>
        <begin position="1"/>
        <end position="25"/>
    </location>
</feature>
<keyword evidence="3" id="KW-0964">Secreted</keyword>